<protein>
    <submittedName>
        <fullName evidence="1">Uncharacterized protein</fullName>
    </submittedName>
</protein>
<gene>
    <name evidence="1" type="ORF">TRFO_26334</name>
</gene>
<proteinExistence type="predicted"/>
<evidence type="ECO:0000313" key="2">
    <source>
        <dbReference type="Proteomes" id="UP000179807"/>
    </source>
</evidence>
<accession>A0A1J4K7Z8</accession>
<evidence type="ECO:0000313" key="1">
    <source>
        <dbReference type="EMBL" id="OHT05828.1"/>
    </source>
</evidence>
<dbReference type="GeneID" id="94839592"/>
<dbReference type="Proteomes" id="UP000179807">
    <property type="component" value="Unassembled WGS sequence"/>
</dbReference>
<reference evidence="1" key="1">
    <citation type="submission" date="2016-10" db="EMBL/GenBank/DDBJ databases">
        <authorList>
            <person name="Benchimol M."/>
            <person name="Almeida L.G."/>
            <person name="Vasconcelos A.T."/>
            <person name="Perreira-Neves A."/>
            <person name="Rosa I.A."/>
            <person name="Tasca T."/>
            <person name="Bogo M.R."/>
            <person name="de Souza W."/>
        </authorList>
    </citation>
    <scope>NUCLEOTIDE SEQUENCE [LARGE SCALE GENOMIC DNA]</scope>
    <source>
        <strain evidence="1">K</strain>
    </source>
</reference>
<dbReference type="EMBL" id="MLAK01000745">
    <property type="protein sequence ID" value="OHT05828.1"/>
    <property type="molecule type" value="Genomic_DNA"/>
</dbReference>
<dbReference type="RefSeq" id="XP_068358964.1">
    <property type="nucleotide sequence ID" value="XM_068504888.1"/>
</dbReference>
<comment type="caution">
    <text evidence="1">The sequence shown here is derived from an EMBL/GenBank/DDBJ whole genome shotgun (WGS) entry which is preliminary data.</text>
</comment>
<dbReference type="VEuPathDB" id="TrichDB:TRFO_26334"/>
<organism evidence="1 2">
    <name type="scientific">Tritrichomonas foetus</name>
    <dbReference type="NCBI Taxonomy" id="1144522"/>
    <lineage>
        <taxon>Eukaryota</taxon>
        <taxon>Metamonada</taxon>
        <taxon>Parabasalia</taxon>
        <taxon>Tritrichomonadida</taxon>
        <taxon>Tritrichomonadidae</taxon>
        <taxon>Tritrichomonas</taxon>
    </lineage>
</organism>
<sequence>MNSNPLDRRSNGLFWIVKAKLENLFGKNMILKEILSLSRKLSKKYDILLDRNASRNKDLLISWICENWNTFENDVEHFHTPKINFITKKSRNEERIMSSWNQMFNVQKVLEDIYGIQKMKMPQLLKIASAVCDIKQLRLDRNAKRNKKVLLAWFSENWDQIEPILKVVKQKNSQILSDASNNLNNHNVDDSKTLEMNKKTEEISKPNLTFPDEELKLDEFISEDDYFFITNSDAETLEMESMYSLF</sequence>
<dbReference type="AlphaFoldDB" id="A0A1J4K7Z8"/>
<keyword evidence="2" id="KW-1185">Reference proteome</keyword>
<name>A0A1J4K7Z8_9EUKA</name>